<sequence length="1134" mass="129539">MQKIVFLAGFLLCFLGGFAQETLQSYPTKKIAFSKDTISIEKFSLNNSFFEIKDKNGTVIDTSFYQVNFQKGTLVFTKEINTSDSLVVRYAKFPDFLTKTYSIYDDDKVVSNEAGKLIVFKKDKNTKFKPFDGLNTSGSITRGVTVGNNQNTVVNSNLDLQITGKISDKVSLRASIQDSNIPLQEGGYSQKLDEFDQIFIELFSDKWNIRAGDLFLENRKTSFLNFNKKVQGLATRFTFGTPDKKTEVIASGALVRGQYARSSFVGQEGNQGPYKLRGNNNELYVLVISGSERVYVNGILKTRGENNDYIIDYNAGEIIFTSLFPITSEMRINVEYQYTDRNYTRFITYGGISHERENWQIGGYAYSESDVKNQPLQQNLSSEQIDVLQAAGDETSAMISESAYLDSYSENKILYKKVFVGPVEVFEYSNNPTDILYNVTFSLVGNNLGNYILSNNQAIGKIYEYIAPIAGVPQGNYEPIIRLIAPTKIQMATVFGTYNPSEKTNLDFEMALSNSDQNLYSAIDDNNNKGFAGKFNGKQRLIDKSIKMDAFANFQFVQENFKTIERLYNIEFNRDWNITTTPLGNQSILTSGLDLNFNNKGKAIYQFENLTFGDSFSGNKHTLSGRYAAKNWMIWNNSSAMKSDATTSESKFIRSQNRTSYKVNKNWIGATLNLEDNSEKIKATNAFSGLSQRFTEYGAFIGRGDSTKVFVELGYLQRKNDSLQNNSIERVNTSNSYYLKSQLLKTEKSNLAIFVNYRRLQYEDSNKNNEPSLNSRVLYNDRFFGQKLQLTTVYETLSGTIAQQEFTYLEVDPTQGTYMWNDYNGNGIQELQEFEIAPFPDLAKYVRVYLPNQIFIRTHQNKFSQTVNLNFSEWQKETGIKKLFSHFHNQTSYLIDRKNLRNGDNFNLNPFENKDADLVGMNLNFRNSLFFNRGKQYHSTTYSYLSNESRSLLSVGSIAAYNQSHQFQYQHLISKSWLVNLSGNTTKTNSTSENYSSRNYEIKSYQIVPKIGYIFSKNASWDVFYEFQNKENQIGALETLVQNRFGTSFTLNSTKGFSMNGEFSYYKNTFTGNNLSPVAFQMLEGLQPGKNQTWRLLLQKNLTQYLDININYQGRDSETSKTIHTGNIQLRAFF</sequence>
<gene>
    <name evidence="2" type="ORF">OJ995_07165</name>
</gene>
<organism evidence="2 3">
    <name type="scientific">Flavobacterium lacisediminis</name>
    <dbReference type="NCBI Taxonomy" id="2989705"/>
    <lineage>
        <taxon>Bacteria</taxon>
        <taxon>Pseudomonadati</taxon>
        <taxon>Bacteroidota</taxon>
        <taxon>Flavobacteriia</taxon>
        <taxon>Flavobacteriales</taxon>
        <taxon>Flavobacteriaceae</taxon>
        <taxon>Flavobacterium</taxon>
    </lineage>
</organism>
<comment type="caution">
    <text evidence="2">The sequence shown here is derived from an EMBL/GenBank/DDBJ whole genome shotgun (WGS) entry which is preliminary data.</text>
</comment>
<evidence type="ECO:0008006" key="4">
    <source>
        <dbReference type="Google" id="ProtNLM"/>
    </source>
</evidence>
<protein>
    <recommendedName>
        <fullName evidence="4">DUF2460 domain-containing protein</fullName>
    </recommendedName>
</protein>
<feature type="chain" id="PRO_5046192249" description="DUF2460 domain-containing protein" evidence="1">
    <location>
        <begin position="20"/>
        <end position="1134"/>
    </location>
</feature>
<dbReference type="Proteomes" id="UP001165677">
    <property type="component" value="Unassembled WGS sequence"/>
</dbReference>
<evidence type="ECO:0000313" key="2">
    <source>
        <dbReference type="EMBL" id="MCW1147995.1"/>
    </source>
</evidence>
<keyword evidence="3" id="KW-1185">Reference proteome</keyword>
<feature type="signal peptide" evidence="1">
    <location>
        <begin position="1"/>
        <end position="19"/>
    </location>
</feature>
<keyword evidence="1" id="KW-0732">Signal</keyword>
<proteinExistence type="predicted"/>
<dbReference type="EMBL" id="JAPCIO010000004">
    <property type="protein sequence ID" value="MCW1147995.1"/>
    <property type="molecule type" value="Genomic_DNA"/>
</dbReference>
<accession>A0ABT3EIN7</accession>
<reference evidence="2" key="1">
    <citation type="submission" date="2022-10" db="EMBL/GenBank/DDBJ databases">
        <title>Flavobacterium sp. nov., a bacterium isolated from lake sediment.</title>
        <authorList>
            <person name="Qu J.-H."/>
        </authorList>
    </citation>
    <scope>NUCLEOTIDE SEQUENCE</scope>
    <source>
        <strain evidence="2">TH16-21</strain>
    </source>
</reference>
<evidence type="ECO:0000313" key="3">
    <source>
        <dbReference type="Proteomes" id="UP001165677"/>
    </source>
</evidence>
<name>A0ABT3EIN7_9FLAO</name>
<evidence type="ECO:0000256" key="1">
    <source>
        <dbReference type="SAM" id="SignalP"/>
    </source>
</evidence>
<dbReference type="RefSeq" id="WP_264368790.1">
    <property type="nucleotide sequence ID" value="NZ_JAPCIO010000004.1"/>
</dbReference>